<dbReference type="Gene3D" id="1.10.8.60">
    <property type="match status" value="1"/>
</dbReference>
<dbReference type="InterPro" id="IPR017729">
    <property type="entry name" value="ATPase_T6SS_ClpV1"/>
</dbReference>
<dbReference type="InterPro" id="IPR019489">
    <property type="entry name" value="Clp_ATPase_C"/>
</dbReference>
<evidence type="ECO:0000259" key="6">
    <source>
        <dbReference type="SMART" id="SM01086"/>
    </source>
</evidence>
<dbReference type="Pfam" id="PF07724">
    <property type="entry name" value="AAA_2"/>
    <property type="match status" value="1"/>
</dbReference>
<dbReference type="SMART" id="SM01086">
    <property type="entry name" value="ClpB_D2-small"/>
    <property type="match status" value="1"/>
</dbReference>
<dbReference type="SUPFAM" id="SSF52540">
    <property type="entry name" value="P-loop containing nucleoside triphosphate hydrolases"/>
    <property type="match status" value="2"/>
</dbReference>
<protein>
    <submittedName>
        <fullName evidence="7">Type VI secretion system protein VasG</fullName>
    </submittedName>
</protein>
<evidence type="ECO:0000256" key="3">
    <source>
        <dbReference type="ARBA" id="ARBA00023186"/>
    </source>
</evidence>
<proteinExistence type="predicted"/>
<gene>
    <name evidence="7" type="ORF">C8D97_1189</name>
</gene>
<dbReference type="InterPro" id="IPR041546">
    <property type="entry name" value="ClpA/ClpB_AAA_lid"/>
</dbReference>
<dbReference type="RefSeq" id="WP_109765109.1">
    <property type="nucleotide sequence ID" value="NZ_QGGU01000018.1"/>
</dbReference>
<dbReference type="Pfam" id="PF17871">
    <property type="entry name" value="AAA_lid_9"/>
    <property type="match status" value="1"/>
</dbReference>
<dbReference type="PRINTS" id="PR00300">
    <property type="entry name" value="CLPPROTEASEA"/>
</dbReference>
<feature type="coiled-coil region" evidence="4">
    <location>
        <begin position="434"/>
        <end position="486"/>
    </location>
</feature>
<feature type="domain" description="AAA+ ATPase" evidence="5">
    <location>
        <begin position="220"/>
        <end position="365"/>
    </location>
</feature>
<dbReference type="GO" id="GO:0016887">
    <property type="term" value="F:ATP hydrolysis activity"/>
    <property type="evidence" value="ECO:0007669"/>
    <property type="project" value="InterPro"/>
</dbReference>
<dbReference type="PANTHER" id="PTHR11638">
    <property type="entry name" value="ATP-DEPENDENT CLP PROTEASE"/>
    <property type="match status" value="1"/>
</dbReference>
<sequence length="944" mass="104115">MDNQSLKQLLEKLNGHCAQALEVSAGFAASRGHFEVNSAHLLIKLMEDDNVGDIERVLSFFKVDIDRLWHALINYLNDQPAGSHSKPAFGRELYQWLEQSWLATSLHYGADEIRSVALVDALTEHAGHFGSIDIIDCLSAINLNALRQNYQEICQGSIESKSAKTQPKAHSIDPGGNQADTVLAQYTQDLTEKAKSADVDPVLGRNDEIRMMIDVLCRRRKNNPIMVGEPGVGKTAVVEGLAQKIVAGEVPDELKSVKLLVLDLGMLQAGAGVKGEFERRLKQVIDDVKASPIPIILFVDEAHTLIGAGGDAGTSDAANLLKPALARGELKTIAATTWSEYKQYFEKDAALERRFQLIKVEEPSESAAILMLSGLKSQYQQHHNIQITDDAIESAVRLSSRYITGRQLPDKAIDLLDTAAARIRMGQAVKPQSVDAAEEHIAYLNRRLTDMSAEQAAGLTIDKELQQQFETELSETEVKLTELLSNWSEQKELLTEIHNGKTELNHYQNQLETASGDESDDQSDNSIVSLKQASVKKRQQLKLLNNEQINIQPEVNADAIASVVSEWTGVPVGAMLKDEINSLMNLESILSESIIGQDDALQVIGQGLRVSKSGLKPSESPVGVFLLAGSSGIGKTETARAIARQLFGDERFMTTINMSEYQESHTVSQLKGSPPGYVGYGEGGVLTEAVRQRPYSVVLLDEVEKAHIDVMSLFYQVFERGFMRDGEGREIDFRNTIILMTTNLGSDVLIDRCISPEQVDNHINGDTNIDEQSDVINPSNIEGEDLALSQASNIESEDWTAPSNRELIDLIKPSLLSHFAPALIARMQVVPFRPLQRNELKQIVALKLESMANNLLQQHKMELRIDQRVLEQLADRCVVSDSGARMVNAVVEQQLMPSIARSLLSFMVDDDMPDVLTLSIDDENELQATFSDRQPGVSKHVAHG</sequence>
<feature type="domain" description="Clp ATPase C-terminal" evidence="6">
    <location>
        <begin position="835"/>
        <end position="928"/>
    </location>
</feature>
<dbReference type="OrthoDB" id="9803641at2"/>
<keyword evidence="8" id="KW-1185">Reference proteome</keyword>
<dbReference type="GO" id="GO:0005524">
    <property type="term" value="F:ATP binding"/>
    <property type="evidence" value="ECO:0007669"/>
    <property type="project" value="UniProtKB-KW"/>
</dbReference>
<dbReference type="FunFam" id="3.40.50.300:FF:000010">
    <property type="entry name" value="Chaperone clpB 1, putative"/>
    <property type="match status" value="1"/>
</dbReference>
<dbReference type="InterPro" id="IPR018368">
    <property type="entry name" value="ClpA/B_CS1"/>
</dbReference>
<dbReference type="SMART" id="SM00382">
    <property type="entry name" value="AAA"/>
    <property type="match status" value="2"/>
</dbReference>
<dbReference type="CDD" id="cd19499">
    <property type="entry name" value="RecA-like_ClpB_Hsp104-like"/>
    <property type="match status" value="1"/>
</dbReference>
<keyword evidence="1" id="KW-0547">Nucleotide-binding</keyword>
<dbReference type="Pfam" id="PF00004">
    <property type="entry name" value="AAA"/>
    <property type="match status" value="1"/>
</dbReference>
<accession>A0A316F8A3</accession>
<dbReference type="GO" id="GO:0034605">
    <property type="term" value="P:cellular response to heat"/>
    <property type="evidence" value="ECO:0007669"/>
    <property type="project" value="TreeGrafter"/>
</dbReference>
<evidence type="ECO:0000256" key="4">
    <source>
        <dbReference type="SAM" id="Coils"/>
    </source>
</evidence>
<dbReference type="PANTHER" id="PTHR11638:SF181">
    <property type="entry name" value="ATPASE SUBUNIT OF ATP-DEPENDENT PROTEASE"/>
    <property type="match status" value="1"/>
</dbReference>
<reference evidence="7 8" key="1">
    <citation type="submission" date="2018-05" db="EMBL/GenBank/DDBJ databases">
        <title>Genomic Encyclopedia of Type Strains, Phase IV (KMG-IV): sequencing the most valuable type-strain genomes for metagenomic binning, comparative biology and taxonomic classification.</title>
        <authorList>
            <person name="Goeker M."/>
        </authorList>
    </citation>
    <scope>NUCLEOTIDE SEQUENCE [LARGE SCALE GENOMIC DNA]</scope>
    <source>
        <strain evidence="7 8">DSM 25350</strain>
    </source>
</reference>
<feature type="domain" description="AAA+ ATPase" evidence="5">
    <location>
        <begin position="621"/>
        <end position="760"/>
    </location>
</feature>
<evidence type="ECO:0000256" key="2">
    <source>
        <dbReference type="ARBA" id="ARBA00022840"/>
    </source>
</evidence>
<keyword evidence="3" id="KW-0143">Chaperone</keyword>
<dbReference type="GO" id="GO:0005737">
    <property type="term" value="C:cytoplasm"/>
    <property type="evidence" value="ECO:0007669"/>
    <property type="project" value="TreeGrafter"/>
</dbReference>
<dbReference type="CDD" id="cd00009">
    <property type="entry name" value="AAA"/>
    <property type="match status" value="1"/>
</dbReference>
<organism evidence="7 8">
    <name type="scientific">Pleionea mediterranea</name>
    <dbReference type="NCBI Taxonomy" id="523701"/>
    <lineage>
        <taxon>Bacteria</taxon>
        <taxon>Pseudomonadati</taxon>
        <taxon>Pseudomonadota</taxon>
        <taxon>Gammaproteobacteria</taxon>
        <taxon>Oceanospirillales</taxon>
        <taxon>Pleioneaceae</taxon>
        <taxon>Pleionea</taxon>
    </lineage>
</organism>
<dbReference type="InterPro" id="IPR003959">
    <property type="entry name" value="ATPase_AAA_core"/>
</dbReference>
<keyword evidence="2" id="KW-0067">ATP-binding</keyword>
<evidence type="ECO:0000313" key="8">
    <source>
        <dbReference type="Proteomes" id="UP000245790"/>
    </source>
</evidence>
<dbReference type="InterPro" id="IPR036628">
    <property type="entry name" value="Clp_N_dom_sf"/>
</dbReference>
<dbReference type="PROSITE" id="PS00870">
    <property type="entry name" value="CLPAB_1"/>
    <property type="match status" value="1"/>
</dbReference>
<dbReference type="SUPFAM" id="SSF81923">
    <property type="entry name" value="Double Clp-N motif"/>
    <property type="match status" value="1"/>
</dbReference>
<keyword evidence="4" id="KW-0175">Coiled coil</keyword>
<evidence type="ECO:0000256" key="1">
    <source>
        <dbReference type="ARBA" id="ARBA00022741"/>
    </source>
</evidence>
<comment type="caution">
    <text evidence="7">The sequence shown here is derived from an EMBL/GenBank/DDBJ whole genome shotgun (WGS) entry which is preliminary data.</text>
</comment>
<dbReference type="InterPro" id="IPR003593">
    <property type="entry name" value="AAA+_ATPase"/>
</dbReference>
<dbReference type="Gene3D" id="3.40.50.300">
    <property type="entry name" value="P-loop containing nucleotide triphosphate hydrolases"/>
    <property type="match status" value="3"/>
</dbReference>
<evidence type="ECO:0000259" key="5">
    <source>
        <dbReference type="SMART" id="SM00382"/>
    </source>
</evidence>
<dbReference type="AlphaFoldDB" id="A0A316F8A3"/>
<dbReference type="Gene3D" id="1.10.1780.10">
    <property type="entry name" value="Clp, N-terminal domain"/>
    <property type="match status" value="1"/>
</dbReference>
<dbReference type="InterPro" id="IPR027417">
    <property type="entry name" value="P-loop_NTPase"/>
</dbReference>
<dbReference type="InterPro" id="IPR050130">
    <property type="entry name" value="ClpA_ClpB"/>
</dbReference>
<dbReference type="Proteomes" id="UP000245790">
    <property type="component" value="Unassembled WGS sequence"/>
</dbReference>
<dbReference type="NCBIfam" id="TIGR03345">
    <property type="entry name" value="VI_ClpV1"/>
    <property type="match status" value="1"/>
</dbReference>
<name>A0A316F8A3_9GAMM</name>
<dbReference type="Pfam" id="PF10431">
    <property type="entry name" value="ClpB_D2-small"/>
    <property type="match status" value="1"/>
</dbReference>
<dbReference type="InterPro" id="IPR001270">
    <property type="entry name" value="ClpA/B"/>
</dbReference>
<evidence type="ECO:0000313" key="7">
    <source>
        <dbReference type="EMBL" id="PWK42540.1"/>
    </source>
</evidence>
<dbReference type="EMBL" id="QGGU01000018">
    <property type="protein sequence ID" value="PWK42540.1"/>
    <property type="molecule type" value="Genomic_DNA"/>
</dbReference>